<comment type="similarity">
    <text evidence="8 9">Belongs to the TonB-dependent receptor family.</text>
</comment>
<evidence type="ECO:0000313" key="12">
    <source>
        <dbReference type="EMBL" id="MBP3943824.1"/>
    </source>
</evidence>
<sequence length="1021" mass="111316">MFNTLKKGLFIGALTFLSQQTYAQQIQNLLGSVKNDKGEHVSHVTLRLKNAKGSTSTDAKGQFKLPAVKSDVLIVTAVGYEVQEIPLTNVTSLTITLVPSNARLEEVVLTGYSTQKRKHIVGAISSIKAEEIASTPVTGVNQMLQGRVAGVQVSANNGTPGAGINFRIRGSNSINASNEPLYVIDGVFVDNRENISTSIGGQAQSNPLSDINPSDIEDIQVLKDANATAIYGSLGANGVVLITTKRGKLGESSKINFNTTQGWANAYKKFDLLDGPTQDLLSNESKYNTAVDAALAAGKDPATVAQIAPNPAYQNTYDRIDYLFRTARNKSYDGSIIGGGEKTSYFVSFGYTDQQSIVKPSGFSRYSGRINLDNKVTDKLKVGTTVSIARTYRNISSNDNNAKGVINSAIFTRTYLPVFNEDGSYAAWGSFDNSNALIDHLNNNAIGFRVIANGYAEYSFLPELKLRSSWSIDNNTMSEKNYTNTYITAGKATNGAAAAYENQGQTLLNEQVLTYVKSFGESRKHAINALVGNTINYSLNQLTAATGTGFATNNLKDISVAAITTGSSSRAEARLISFFGKTTYTYNNKYTADLSLRADGSSKFGANRKWGYFPSAGVTWRAAEEDFIKDLNFFSNLTLRSSIGLSGNQNGIGNYAALGLWSSGANYLGLAGTQPSQLANPDLTWETTRQVNAGIDIGILKNKISLTADYYNKYTYDLLLDVPVPNRSGFETFLQNYGAVRNSGFELGINTVNFDRNDFRWTTNFNISWNKNKIEKLASDITLGASGRNTSILREGYSINSFYLYKQLYVDPQTGNAVYDDVNGDGKITTADRQIVGKALPDFSGGLTNNFSYKNFDFNFFIFFTKGNSVLNMQDFFMVHGGTQASIGFLPRQLDRWQKPGDVTDIPRMTTFRDDPTANNSSANNYVGNVASLSSRYLQDASFIRLKNVSFGYNLPSATAEKIGFKKVRAYVQLSNVFTITNYNGLDPEVSATGGNQNTAGYDWATTPQPRTFQLGVQVTL</sequence>
<evidence type="ECO:0000256" key="7">
    <source>
        <dbReference type="ARBA" id="ARBA00023237"/>
    </source>
</evidence>
<dbReference type="InterPro" id="IPR023997">
    <property type="entry name" value="TonB-dep_OMP_SusC/RagA_CS"/>
</dbReference>
<name>A0A8T4HAM8_9SPHI</name>
<dbReference type="Proteomes" id="UP000679691">
    <property type="component" value="Unassembled WGS sequence"/>
</dbReference>
<dbReference type="InterPro" id="IPR036942">
    <property type="entry name" value="Beta-barrel_TonB_sf"/>
</dbReference>
<comment type="subcellular location">
    <subcellularLocation>
        <location evidence="1 8">Cell outer membrane</location>
        <topology evidence="1 8">Multi-pass membrane protein</topology>
    </subcellularLocation>
</comment>
<dbReference type="InterPro" id="IPR008969">
    <property type="entry name" value="CarboxyPept-like_regulatory"/>
</dbReference>
<evidence type="ECO:0000259" key="11">
    <source>
        <dbReference type="Pfam" id="PF07715"/>
    </source>
</evidence>
<dbReference type="RefSeq" id="WP_353547324.1">
    <property type="nucleotide sequence ID" value="NZ_JAGKSB010000010.1"/>
</dbReference>
<evidence type="ECO:0000256" key="1">
    <source>
        <dbReference type="ARBA" id="ARBA00004571"/>
    </source>
</evidence>
<dbReference type="Gene3D" id="2.170.130.10">
    <property type="entry name" value="TonB-dependent receptor, plug domain"/>
    <property type="match status" value="1"/>
</dbReference>
<dbReference type="Gene3D" id="2.40.170.20">
    <property type="entry name" value="TonB-dependent receptor, beta-barrel domain"/>
    <property type="match status" value="1"/>
</dbReference>
<dbReference type="InterPro" id="IPR023996">
    <property type="entry name" value="TonB-dep_OMP_SusC/RagA"/>
</dbReference>
<dbReference type="InterPro" id="IPR039426">
    <property type="entry name" value="TonB-dep_rcpt-like"/>
</dbReference>
<feature type="domain" description="TonB-dependent receptor plug" evidence="11">
    <location>
        <begin position="119"/>
        <end position="239"/>
    </location>
</feature>
<dbReference type="InterPro" id="IPR037066">
    <property type="entry name" value="Plug_dom_sf"/>
</dbReference>
<evidence type="ECO:0000256" key="8">
    <source>
        <dbReference type="PROSITE-ProRule" id="PRU01360"/>
    </source>
</evidence>
<evidence type="ECO:0000256" key="4">
    <source>
        <dbReference type="ARBA" id="ARBA00022692"/>
    </source>
</evidence>
<dbReference type="Pfam" id="PF13715">
    <property type="entry name" value="CarbopepD_reg_2"/>
    <property type="match status" value="1"/>
</dbReference>
<dbReference type="Pfam" id="PF07715">
    <property type="entry name" value="Plug"/>
    <property type="match status" value="1"/>
</dbReference>
<dbReference type="PROSITE" id="PS52016">
    <property type="entry name" value="TONB_DEPENDENT_REC_3"/>
    <property type="match status" value="1"/>
</dbReference>
<dbReference type="Pfam" id="PF00593">
    <property type="entry name" value="TonB_dep_Rec_b-barrel"/>
    <property type="match status" value="1"/>
</dbReference>
<protein>
    <submittedName>
        <fullName evidence="12">TonB-dependent receptor</fullName>
    </submittedName>
</protein>
<dbReference type="NCBIfam" id="TIGR04057">
    <property type="entry name" value="SusC_RagA_signa"/>
    <property type="match status" value="1"/>
</dbReference>
<keyword evidence="3 8" id="KW-1134">Transmembrane beta strand</keyword>
<dbReference type="EMBL" id="JAGKSB010000010">
    <property type="protein sequence ID" value="MBP3943824.1"/>
    <property type="molecule type" value="Genomic_DNA"/>
</dbReference>
<evidence type="ECO:0000256" key="9">
    <source>
        <dbReference type="RuleBase" id="RU003357"/>
    </source>
</evidence>
<keyword evidence="6 8" id="KW-0472">Membrane</keyword>
<dbReference type="GO" id="GO:0009279">
    <property type="term" value="C:cell outer membrane"/>
    <property type="evidence" value="ECO:0007669"/>
    <property type="project" value="UniProtKB-SubCell"/>
</dbReference>
<evidence type="ECO:0000259" key="10">
    <source>
        <dbReference type="Pfam" id="PF00593"/>
    </source>
</evidence>
<reference evidence="12" key="1">
    <citation type="submission" date="2021-03" db="EMBL/GenBank/DDBJ databases">
        <authorList>
            <person name="Lu T."/>
            <person name="Wang Q."/>
            <person name="Han X."/>
        </authorList>
    </citation>
    <scope>NUCLEOTIDE SEQUENCE</scope>
    <source>
        <strain evidence="12">WQ 2009</strain>
    </source>
</reference>
<keyword evidence="5 9" id="KW-0798">TonB box</keyword>
<keyword evidence="12" id="KW-0675">Receptor</keyword>
<feature type="domain" description="TonB-dependent receptor-like beta-barrel" evidence="10">
    <location>
        <begin position="407"/>
        <end position="775"/>
    </location>
</feature>
<dbReference type="AlphaFoldDB" id="A0A8T4HAM8"/>
<dbReference type="InterPro" id="IPR012910">
    <property type="entry name" value="Plug_dom"/>
</dbReference>
<proteinExistence type="inferred from homology"/>
<evidence type="ECO:0000256" key="5">
    <source>
        <dbReference type="ARBA" id="ARBA00023077"/>
    </source>
</evidence>
<keyword evidence="2 8" id="KW-0813">Transport</keyword>
<accession>A0A8T4HAM8</accession>
<evidence type="ECO:0000256" key="2">
    <source>
        <dbReference type="ARBA" id="ARBA00022448"/>
    </source>
</evidence>
<evidence type="ECO:0000256" key="3">
    <source>
        <dbReference type="ARBA" id="ARBA00022452"/>
    </source>
</evidence>
<keyword evidence="7 8" id="KW-0998">Cell outer membrane</keyword>
<keyword evidence="4 8" id="KW-0812">Transmembrane</keyword>
<keyword evidence="13" id="KW-1185">Reference proteome</keyword>
<dbReference type="SUPFAM" id="SSF56935">
    <property type="entry name" value="Porins"/>
    <property type="match status" value="1"/>
</dbReference>
<comment type="caution">
    <text evidence="12">The sequence shown here is derived from an EMBL/GenBank/DDBJ whole genome shotgun (WGS) entry which is preliminary data.</text>
</comment>
<gene>
    <name evidence="12" type="ORF">J5U18_09635</name>
</gene>
<dbReference type="SUPFAM" id="SSF49464">
    <property type="entry name" value="Carboxypeptidase regulatory domain-like"/>
    <property type="match status" value="1"/>
</dbReference>
<organism evidence="12 13">
    <name type="scientific">Rhinopithecimicrobium faecis</name>
    <dbReference type="NCBI Taxonomy" id="2820698"/>
    <lineage>
        <taxon>Bacteria</taxon>
        <taxon>Pseudomonadati</taxon>
        <taxon>Bacteroidota</taxon>
        <taxon>Sphingobacteriia</taxon>
        <taxon>Sphingobacteriales</taxon>
        <taxon>Sphingobacteriaceae</taxon>
        <taxon>Rhinopithecimicrobium</taxon>
    </lineage>
</organism>
<dbReference type="InterPro" id="IPR000531">
    <property type="entry name" value="Beta-barrel_TonB"/>
</dbReference>
<evidence type="ECO:0000256" key="6">
    <source>
        <dbReference type="ARBA" id="ARBA00023136"/>
    </source>
</evidence>
<dbReference type="NCBIfam" id="TIGR04056">
    <property type="entry name" value="OMP_RagA_SusC"/>
    <property type="match status" value="1"/>
</dbReference>
<evidence type="ECO:0000313" key="13">
    <source>
        <dbReference type="Proteomes" id="UP000679691"/>
    </source>
</evidence>